<dbReference type="PATRIC" id="fig|1379739.3.peg.3912"/>
<dbReference type="Proteomes" id="UP000032250">
    <property type="component" value="Unassembled WGS sequence"/>
</dbReference>
<dbReference type="EMBL" id="JXSU01000008">
    <property type="protein sequence ID" value="KIS22283.1"/>
    <property type="molecule type" value="Genomic_DNA"/>
</dbReference>
<dbReference type="GO" id="GO:0005829">
    <property type="term" value="C:cytosol"/>
    <property type="evidence" value="ECO:0007669"/>
    <property type="project" value="TreeGrafter"/>
</dbReference>
<protein>
    <submittedName>
        <fullName evidence="2">Hydrolase</fullName>
    </submittedName>
</protein>
<dbReference type="InterPro" id="IPR003141">
    <property type="entry name" value="Pol/His_phosphatase_N"/>
</dbReference>
<organism evidence="2 3">
    <name type="scientific">Clostridium botulinum B2 450</name>
    <dbReference type="NCBI Taxonomy" id="1379739"/>
    <lineage>
        <taxon>Bacteria</taxon>
        <taxon>Bacillati</taxon>
        <taxon>Bacillota</taxon>
        <taxon>Clostridia</taxon>
        <taxon>Eubacteriales</taxon>
        <taxon>Clostridiaceae</taxon>
        <taxon>Clostridium</taxon>
    </lineage>
</organism>
<sequence>MKYLVDTHTHTIVSGHAYTTFLENVQEASNIGLKVLGTTDHGPSMPGGPNLFYFNNFRVMPRKLKGVTLLHGCEANIIDFKGMLDIPDFTQKKLDVIIASLHDVCVRPGSREENTEALINVMENPYVDILGHIGNPSFPINEEVVVKKAKEKNVLIEINNGSFGSRKGSEETCKKVANLCKKHKVNIIVGSDSHVSFQIGRFPKADNMLKEVGMPEDLIINNEENKILKYLKNKGKLKDLNLD</sequence>
<dbReference type="Pfam" id="PF02811">
    <property type="entry name" value="PHP"/>
    <property type="match status" value="1"/>
</dbReference>
<proteinExistence type="predicted"/>
<dbReference type="InterPro" id="IPR050243">
    <property type="entry name" value="PHP_phosphatase"/>
</dbReference>
<dbReference type="NCBIfam" id="NF006702">
    <property type="entry name" value="PRK09248.1"/>
    <property type="match status" value="1"/>
</dbReference>
<accession>A0A0D0ZU65</accession>
<dbReference type="PANTHER" id="PTHR36928:SF1">
    <property type="entry name" value="PHOSPHATASE YCDX-RELATED"/>
    <property type="match status" value="1"/>
</dbReference>
<comment type="caution">
    <text evidence="2">The sequence shown here is derived from an EMBL/GenBank/DDBJ whole genome shotgun (WGS) entry which is preliminary data.</text>
</comment>
<keyword evidence="2" id="KW-0378">Hydrolase</keyword>
<dbReference type="InterPro" id="IPR004013">
    <property type="entry name" value="PHP_dom"/>
</dbReference>
<dbReference type="AlphaFoldDB" id="A0A0D0ZU65"/>
<dbReference type="GO" id="GO:0042578">
    <property type="term" value="F:phosphoric ester hydrolase activity"/>
    <property type="evidence" value="ECO:0007669"/>
    <property type="project" value="TreeGrafter"/>
</dbReference>
<dbReference type="Gene3D" id="3.20.20.140">
    <property type="entry name" value="Metal-dependent hydrolases"/>
    <property type="match status" value="1"/>
</dbReference>
<evidence type="ECO:0000313" key="2">
    <source>
        <dbReference type="EMBL" id="KIS22283.1"/>
    </source>
</evidence>
<gene>
    <name evidence="2" type="ORF">N495_17665</name>
</gene>
<name>A0A0D0ZU65_CLOBO</name>
<dbReference type="SUPFAM" id="SSF89550">
    <property type="entry name" value="PHP domain-like"/>
    <property type="match status" value="1"/>
</dbReference>
<dbReference type="GO" id="GO:0008270">
    <property type="term" value="F:zinc ion binding"/>
    <property type="evidence" value="ECO:0007669"/>
    <property type="project" value="TreeGrafter"/>
</dbReference>
<feature type="domain" description="Polymerase/histidinol phosphatase N-terminal" evidence="1">
    <location>
        <begin position="5"/>
        <end position="79"/>
    </location>
</feature>
<dbReference type="OrthoDB" id="9808747at2"/>
<dbReference type="CDD" id="cd07437">
    <property type="entry name" value="PHP_HisPPase_Ycdx_like"/>
    <property type="match status" value="1"/>
</dbReference>
<evidence type="ECO:0000259" key="1">
    <source>
        <dbReference type="SMART" id="SM00481"/>
    </source>
</evidence>
<dbReference type="InterPro" id="IPR016195">
    <property type="entry name" value="Pol/histidinol_Pase-like"/>
</dbReference>
<dbReference type="HOGENOM" id="CLU_061999_0_1_9"/>
<dbReference type="RefSeq" id="WP_043032576.1">
    <property type="nucleotide sequence ID" value="NZ_JXSU01000008.1"/>
</dbReference>
<dbReference type="PANTHER" id="PTHR36928">
    <property type="entry name" value="PHOSPHATASE YCDX-RELATED"/>
    <property type="match status" value="1"/>
</dbReference>
<evidence type="ECO:0000313" key="3">
    <source>
        <dbReference type="Proteomes" id="UP000032250"/>
    </source>
</evidence>
<reference evidence="2 3" key="1">
    <citation type="submission" date="2014-06" db="EMBL/GenBank/DDBJ databases">
        <title>Genome characterization of distinct group I Clostridium botulinum lineages.</title>
        <authorList>
            <person name="Giordani F."/>
            <person name="Anselmo A."/>
            <person name="Fillo S."/>
            <person name="Palozzi A.M."/>
            <person name="Fortunato A."/>
            <person name="Gentile B."/>
            <person name="Ciammaruconi A."/>
            <person name="Anniballi F."/>
            <person name="De Medici D."/>
            <person name="Lista F."/>
        </authorList>
    </citation>
    <scope>NUCLEOTIDE SEQUENCE [LARGE SCALE GENOMIC DNA]</scope>
    <source>
        <strain evidence="2 3">B2 450</strain>
    </source>
</reference>
<dbReference type="SMART" id="SM00481">
    <property type="entry name" value="POLIIIAc"/>
    <property type="match status" value="1"/>
</dbReference>